<feature type="compositionally biased region" description="Basic and acidic residues" evidence="9">
    <location>
        <begin position="94"/>
        <end position="109"/>
    </location>
</feature>
<feature type="transmembrane region" description="Helical" evidence="10">
    <location>
        <begin position="1341"/>
        <end position="1364"/>
    </location>
</feature>
<dbReference type="Proteomes" id="UP001280581">
    <property type="component" value="Unassembled WGS sequence"/>
</dbReference>
<dbReference type="GO" id="GO:0006904">
    <property type="term" value="P:vesicle docking involved in exocytosis"/>
    <property type="evidence" value="ECO:0007669"/>
    <property type="project" value="InterPro"/>
</dbReference>
<dbReference type="FunFam" id="1.20.1740.10:FF:000025">
    <property type="entry name" value="High-affinity methionine permease"/>
    <property type="match status" value="1"/>
</dbReference>
<organism evidence="13 14">
    <name type="scientific">Pseudopithomyces chartarum</name>
    <dbReference type="NCBI Taxonomy" id="1892770"/>
    <lineage>
        <taxon>Eukaryota</taxon>
        <taxon>Fungi</taxon>
        <taxon>Dikarya</taxon>
        <taxon>Ascomycota</taxon>
        <taxon>Pezizomycotina</taxon>
        <taxon>Dothideomycetes</taxon>
        <taxon>Pleosporomycetidae</taxon>
        <taxon>Pleosporales</taxon>
        <taxon>Massarineae</taxon>
        <taxon>Didymosphaeriaceae</taxon>
        <taxon>Pseudopithomyces</taxon>
    </lineage>
</organism>
<evidence type="ECO:0000313" key="13">
    <source>
        <dbReference type="EMBL" id="KAK3202104.1"/>
    </source>
</evidence>
<dbReference type="EMBL" id="WVTA01000014">
    <property type="protein sequence ID" value="KAK3202104.1"/>
    <property type="molecule type" value="Genomic_DNA"/>
</dbReference>
<dbReference type="InterPro" id="IPR007191">
    <property type="entry name" value="Sec8_exocyst_N"/>
</dbReference>
<feature type="region of interest" description="Disordered" evidence="9">
    <location>
        <begin position="1"/>
        <end position="123"/>
    </location>
</feature>
<feature type="transmembrane region" description="Helical" evidence="10">
    <location>
        <begin position="1540"/>
        <end position="1561"/>
    </location>
</feature>
<dbReference type="PANTHER" id="PTHR14146:SF0">
    <property type="entry name" value="EXOCYST COMPLEX COMPONENT 4"/>
    <property type="match status" value="1"/>
</dbReference>
<feature type="transmembrane region" description="Helical" evidence="10">
    <location>
        <begin position="1376"/>
        <end position="1399"/>
    </location>
</feature>
<dbReference type="GO" id="GO:0000145">
    <property type="term" value="C:exocyst"/>
    <property type="evidence" value="ECO:0007669"/>
    <property type="project" value="UniProtKB-UniRule"/>
</dbReference>
<evidence type="ECO:0000256" key="3">
    <source>
        <dbReference type="ARBA" id="ARBA00022483"/>
    </source>
</evidence>
<feature type="transmembrane region" description="Helical" evidence="10">
    <location>
        <begin position="1186"/>
        <end position="1208"/>
    </location>
</feature>
<keyword evidence="4 10" id="KW-0812">Transmembrane</keyword>
<dbReference type="Pfam" id="PF04048">
    <property type="entry name" value="Sec8_N"/>
    <property type="match status" value="1"/>
</dbReference>
<sequence>MSRDPGGFRSRTNGAGGYTNGYGAREGGYGGFGAGEDDYPRRPSAERPRPSAERPRPSGDRPSGDRPRRPGGYGGYGGFAQEEEEAPQVQRPTSLERSRANRRSGEGRPRSAGSPNKNYGPGSQQMEEVLKYIRQNWEFMTLENCVPVEVALKLMDSSSLGLASQYPTFKQTHQDMQRALKAIVNEHHQGFNSSIGTFHKIQASLQSSQTRVRTLKESLTQAKVHLSTTKPELKEFATSSQSYDEMIQVLNTIEQLQLVPDKLEARISEKRFLTAVDILQDALLMIRRSEMEKIGALSELRTYLSNQEHSLTDILLEELHNHLYLKSPYCEDRWKVYAQNQPKGDGAERGQTSVRGRRLFEFLSDLDTSEPMVDDSQRNPEADTFEYVRLIVEALNKMNRLDTAVNTIHERLPVELYRVVEKSNNEVALRHPSIIRAYAARKEGKRNVAAESDELRAGVLNDLLWTLYARFEAIAESHRVVYDVVVGIVKRDGIRDSSNNPLTRGFKELWKLFQNEIRSLLHDYLATDSDFGGRSGQGKSTGRSVYSRAPRDRNKRMFKLSDMDTKSTELAEERDSLEFILKSSVPGLVSDAKVPEEITNNTSSNLDGSATGHKLLVEPSVFNMGILLPPSLDFLNRLKEVVPSGSDIVISTLHSFLDDFLVNVFLPQLDDTLNELSDKTFVELDAFQEDPQWSQHSKKPIFRGTVKFFTLITAFCKMLDNLPHDQAFSQLIITQMKTYGDKCVGNFKAMMARAQPKATGEYHKACAEYAEDENVIGQVIVQLFEADTDKIAELTNTEITLLLSETEKSPVDQHDIVQDKKTIQTLCLLYTSMKWLATKVSQLRHISNRATDSSKPQIGNQRHNRRWTFVAESRTEGTAVYLPLNQETAGQLDMVVDTYRRLSTLIHRTLHTNLRLTTMYSLSSTIQSSYTPDSPLSDPDPAIQSLTTTLTAYDAEIATYLPAAQAVQVISGITQFTDTVLVSLCLSRIRAMNEDGCRLMQLNVLVLQQNLKNIEDEARLDSSALYFNLFIEGPDAVVARGPPLPLAFQNPLVFHPRHGATHASGSSAPNAASASSRKPISPSTTSGLDRLEGAQRKKFGNGREHVIGLRREGGSGDGAPAEGDVKPVEGGNGDVDEGSLFQVRQAKRQIGVTSAVFLIFNRMIGTGIFATPSAIFSLSGSVGLSLFIWVAGMLIAAAGMAVYLEFGTAIPRNGGEKNYLEFVYRKPKFLVTGLYTGYVVLLGWAGSNSVVFGEYILHAANVEVNRWNQRGIGLACITSAFLIHGLALKWGLRLQNLLGMIKLFIVLLIVVSGWAALGGALKIEKPNNFDHAFEGTTGSAYGVVTALYNVIWSYIGYSNANYALSETKNPVRTLKIAAPLALGSVAILYMFVNIAYFAAVPADEIIASKRLVAASLFRNVFGPKAERALSVFVALSAFGNVLSVIFSQGRLVQELGREGILPFSRLWASNRPFNAPLAGLFEHWVVSVIIMLAPPPGDAYNFILNVISYPLAIVNVFVAGALIHLYLHKAQYNWNAPIKATLPVAVFFLLSNIYLTVAPFVPPSDGNSVYETLPYYLHCVVGIAIIAAGGVYWVIWAVLLPKIGGYRLEREVVVDDIDGWERHVFRRVPN</sequence>
<feature type="compositionally biased region" description="Basic and acidic residues" evidence="9">
    <location>
        <begin position="1089"/>
        <end position="1114"/>
    </location>
</feature>
<dbReference type="GO" id="GO:0016020">
    <property type="term" value="C:membrane"/>
    <property type="evidence" value="ECO:0007669"/>
    <property type="project" value="UniProtKB-SubCell"/>
</dbReference>
<feature type="region of interest" description="Disordered" evidence="9">
    <location>
        <begin position="1057"/>
        <end position="1133"/>
    </location>
</feature>
<protein>
    <recommendedName>
        <fullName evidence="8">Exocyst complex component Sec8</fullName>
    </recommendedName>
</protein>
<keyword evidence="6 10" id="KW-1133">Transmembrane helix</keyword>
<gene>
    <name evidence="13" type="ORF">GRF29_161g172230</name>
</gene>
<name>A0AAN6LPE9_9PLEO</name>
<accession>A0AAN6LPE9</accession>
<feature type="transmembrane region" description="Helical" evidence="10">
    <location>
        <begin position="1473"/>
        <end position="1494"/>
    </location>
</feature>
<dbReference type="GO" id="GO:0006893">
    <property type="term" value="P:Golgi to plasma membrane transport"/>
    <property type="evidence" value="ECO:0007669"/>
    <property type="project" value="TreeGrafter"/>
</dbReference>
<dbReference type="InterPro" id="IPR039682">
    <property type="entry name" value="Sec8/EXOC4"/>
</dbReference>
<evidence type="ECO:0000256" key="7">
    <source>
        <dbReference type="ARBA" id="ARBA00023136"/>
    </source>
</evidence>
<dbReference type="InterPro" id="IPR048630">
    <property type="entry name" value="Sec8_M"/>
</dbReference>
<evidence type="ECO:0000259" key="12">
    <source>
        <dbReference type="Pfam" id="PF20652"/>
    </source>
</evidence>
<feature type="transmembrane region" description="Helical" evidence="10">
    <location>
        <begin position="1506"/>
        <end position="1528"/>
    </location>
</feature>
<evidence type="ECO:0000256" key="10">
    <source>
        <dbReference type="SAM" id="Phobius"/>
    </source>
</evidence>
<feature type="domain" description="Exocyst complex component Sec8 N-terminal" evidence="11">
    <location>
        <begin position="125"/>
        <end position="265"/>
    </location>
</feature>
<feature type="compositionally biased region" description="Gly residues" evidence="9">
    <location>
        <begin position="14"/>
        <end position="34"/>
    </location>
</feature>
<evidence type="ECO:0000256" key="1">
    <source>
        <dbReference type="ARBA" id="ARBA00004141"/>
    </source>
</evidence>
<keyword evidence="2 8" id="KW-0813">Transport</keyword>
<feature type="compositionally biased region" description="Low complexity" evidence="9">
    <location>
        <begin position="1063"/>
        <end position="1076"/>
    </location>
</feature>
<dbReference type="Pfam" id="PF13520">
    <property type="entry name" value="AA_permease_2"/>
    <property type="match status" value="1"/>
</dbReference>
<dbReference type="GO" id="GO:0006612">
    <property type="term" value="P:protein targeting to membrane"/>
    <property type="evidence" value="ECO:0007669"/>
    <property type="project" value="UniProtKB-UniRule"/>
</dbReference>
<evidence type="ECO:0000256" key="4">
    <source>
        <dbReference type="ARBA" id="ARBA00022692"/>
    </source>
</evidence>
<evidence type="ECO:0000259" key="11">
    <source>
        <dbReference type="Pfam" id="PF04048"/>
    </source>
</evidence>
<dbReference type="GO" id="GO:0015031">
    <property type="term" value="P:protein transport"/>
    <property type="evidence" value="ECO:0007669"/>
    <property type="project" value="UniProtKB-KW"/>
</dbReference>
<feature type="transmembrane region" description="Helical" evidence="10">
    <location>
        <begin position="1573"/>
        <end position="1600"/>
    </location>
</feature>
<evidence type="ECO:0000256" key="8">
    <source>
        <dbReference type="RuleBase" id="RU367079"/>
    </source>
</evidence>
<feature type="transmembrane region" description="Helical" evidence="10">
    <location>
        <begin position="1300"/>
        <end position="1321"/>
    </location>
</feature>
<feature type="transmembrane region" description="Helical" evidence="10">
    <location>
        <begin position="1229"/>
        <end position="1247"/>
    </location>
</feature>
<comment type="function">
    <text evidence="8">Component of the exocyst complex involved in the docking of exocytic vesicles with fusion sites on the plasma membrane.</text>
</comment>
<keyword evidence="5 8" id="KW-0653">Protein transport</keyword>
<dbReference type="GO" id="GO:0022857">
    <property type="term" value="F:transmembrane transporter activity"/>
    <property type="evidence" value="ECO:0007669"/>
    <property type="project" value="InterPro"/>
</dbReference>
<comment type="caution">
    <text evidence="13">The sequence shown here is derived from an EMBL/GenBank/DDBJ whole genome shotgun (WGS) entry which is preliminary data.</text>
</comment>
<dbReference type="Gene3D" id="1.20.1740.10">
    <property type="entry name" value="Amino acid/polyamine transporter I"/>
    <property type="match status" value="1"/>
</dbReference>
<evidence type="ECO:0000256" key="5">
    <source>
        <dbReference type="ARBA" id="ARBA00022927"/>
    </source>
</evidence>
<feature type="transmembrane region" description="Helical" evidence="10">
    <location>
        <begin position="1428"/>
        <end position="1452"/>
    </location>
</feature>
<feature type="transmembrane region" description="Helical" evidence="10">
    <location>
        <begin position="1267"/>
        <end position="1288"/>
    </location>
</feature>
<feature type="compositionally biased region" description="Basic and acidic residues" evidence="9">
    <location>
        <begin position="38"/>
        <end position="68"/>
    </location>
</feature>
<evidence type="ECO:0000256" key="6">
    <source>
        <dbReference type="ARBA" id="ARBA00022989"/>
    </source>
</evidence>
<feature type="compositionally biased region" description="Polar residues" evidence="9">
    <location>
        <begin position="113"/>
        <end position="123"/>
    </location>
</feature>
<dbReference type="InterPro" id="IPR002293">
    <property type="entry name" value="AA/rel_permease1"/>
</dbReference>
<evidence type="ECO:0000313" key="14">
    <source>
        <dbReference type="Proteomes" id="UP001280581"/>
    </source>
</evidence>
<comment type="subcellular location">
    <subcellularLocation>
        <location evidence="1">Membrane</location>
        <topology evidence="1">Multi-pass membrane protein</topology>
    </subcellularLocation>
</comment>
<evidence type="ECO:0000256" key="9">
    <source>
        <dbReference type="SAM" id="MobiDB-lite"/>
    </source>
</evidence>
<dbReference type="GO" id="GO:0090522">
    <property type="term" value="P:vesicle tethering involved in exocytosis"/>
    <property type="evidence" value="ECO:0007669"/>
    <property type="project" value="UniProtKB-UniRule"/>
</dbReference>
<evidence type="ECO:0000256" key="2">
    <source>
        <dbReference type="ARBA" id="ARBA00022448"/>
    </source>
</evidence>
<keyword evidence="3 8" id="KW-0268">Exocytosis</keyword>
<reference evidence="13 14" key="1">
    <citation type="submission" date="2021-02" db="EMBL/GenBank/DDBJ databases">
        <title>Genome assembly of Pseudopithomyces chartarum.</title>
        <authorList>
            <person name="Jauregui R."/>
            <person name="Singh J."/>
            <person name="Voisey C."/>
        </authorList>
    </citation>
    <scope>NUCLEOTIDE SEQUENCE [LARGE SCALE GENOMIC DNA]</scope>
    <source>
        <strain evidence="13 14">AGR01</strain>
    </source>
</reference>
<keyword evidence="14" id="KW-1185">Reference proteome</keyword>
<keyword evidence="7 10" id="KW-0472">Membrane</keyword>
<proteinExistence type="inferred from homology"/>
<comment type="similarity">
    <text evidence="8">Belongs to the SEC8 family.</text>
</comment>
<feature type="domain" description="Exocyst complex component Sec8 middle helical bundle" evidence="12">
    <location>
        <begin position="379"/>
        <end position="632"/>
    </location>
</feature>
<dbReference type="PANTHER" id="PTHR14146">
    <property type="entry name" value="EXOCYST COMPLEX COMPONENT 4"/>
    <property type="match status" value="1"/>
</dbReference>
<dbReference type="Pfam" id="PF20652">
    <property type="entry name" value="Sec8_C"/>
    <property type="match status" value="1"/>
</dbReference>